<dbReference type="InterPro" id="IPR026960">
    <property type="entry name" value="RVT-Znf"/>
</dbReference>
<dbReference type="Pfam" id="PF13966">
    <property type="entry name" value="zf-RVT"/>
    <property type="match status" value="1"/>
</dbReference>
<dbReference type="AlphaFoldDB" id="A0AAW2TW50"/>
<organism evidence="2">
    <name type="scientific">Sesamum radiatum</name>
    <name type="common">Black benniseed</name>
    <dbReference type="NCBI Taxonomy" id="300843"/>
    <lineage>
        <taxon>Eukaryota</taxon>
        <taxon>Viridiplantae</taxon>
        <taxon>Streptophyta</taxon>
        <taxon>Embryophyta</taxon>
        <taxon>Tracheophyta</taxon>
        <taxon>Spermatophyta</taxon>
        <taxon>Magnoliopsida</taxon>
        <taxon>eudicotyledons</taxon>
        <taxon>Gunneridae</taxon>
        <taxon>Pentapetalae</taxon>
        <taxon>asterids</taxon>
        <taxon>lamiids</taxon>
        <taxon>Lamiales</taxon>
        <taxon>Pedaliaceae</taxon>
        <taxon>Sesamum</taxon>
    </lineage>
</organism>
<evidence type="ECO:0000313" key="2">
    <source>
        <dbReference type="EMBL" id="KAL0407861.1"/>
    </source>
</evidence>
<evidence type="ECO:0000259" key="1">
    <source>
        <dbReference type="Pfam" id="PF13966"/>
    </source>
</evidence>
<proteinExistence type="predicted"/>
<dbReference type="PANTHER" id="PTHR33116:SF78">
    <property type="entry name" value="OS12G0587133 PROTEIN"/>
    <property type="match status" value="1"/>
</dbReference>
<protein>
    <recommendedName>
        <fullName evidence="1">Reverse transcriptase zinc-binding domain-containing protein</fullName>
    </recommendedName>
</protein>
<feature type="domain" description="Reverse transcriptase zinc-binding" evidence="1">
    <location>
        <begin position="113"/>
        <end position="194"/>
    </location>
</feature>
<comment type="caution">
    <text evidence="2">The sequence shown here is derived from an EMBL/GenBank/DDBJ whole genome shotgun (WGS) entry which is preliminary data.</text>
</comment>
<reference evidence="2" key="2">
    <citation type="journal article" date="2024" name="Plant">
        <title>Genomic evolution and insights into agronomic trait innovations of Sesamum species.</title>
        <authorList>
            <person name="Miao H."/>
            <person name="Wang L."/>
            <person name="Qu L."/>
            <person name="Liu H."/>
            <person name="Sun Y."/>
            <person name="Le M."/>
            <person name="Wang Q."/>
            <person name="Wei S."/>
            <person name="Zheng Y."/>
            <person name="Lin W."/>
            <person name="Duan Y."/>
            <person name="Cao H."/>
            <person name="Xiong S."/>
            <person name="Wang X."/>
            <person name="Wei L."/>
            <person name="Li C."/>
            <person name="Ma Q."/>
            <person name="Ju M."/>
            <person name="Zhao R."/>
            <person name="Li G."/>
            <person name="Mu C."/>
            <person name="Tian Q."/>
            <person name="Mei H."/>
            <person name="Zhang T."/>
            <person name="Gao T."/>
            <person name="Zhang H."/>
        </authorList>
    </citation>
    <scope>NUCLEOTIDE SEQUENCE</scope>
    <source>
        <strain evidence="2">G02</strain>
    </source>
</reference>
<sequence length="304" mass="35358">MHYRLRQYSVWTVGDRSGSRGWRKLIRLCGVIRPFIEYLIGSGNSFMLWHDSWHEMGPLLTRFPLALLSRVIVEGVWRWPQRRCLKSIQITHSLPLIHGGQDRIICRAKGGTFSTSVAYDMFHPPGPKVGWSSLLLGAFKIPRHRFILWLAILEKLATLDKPWLQNLGSSCVLCSTVDLESHEHLFFSCPFASNCLCEVQRLVRLHWPYRNWVTAVHWVSRRWRGKHVVNASFRTLLASLVYHVWQERNARIFKHTSRTPLDIARVVNEIRDLVISKELPHTVSSRGLYRLWQIPWPVDGDAAV</sequence>
<accession>A0AAW2TW50</accession>
<reference evidence="2" key="1">
    <citation type="submission" date="2020-06" db="EMBL/GenBank/DDBJ databases">
        <authorList>
            <person name="Li T."/>
            <person name="Hu X."/>
            <person name="Zhang T."/>
            <person name="Song X."/>
            <person name="Zhang H."/>
            <person name="Dai N."/>
            <person name="Sheng W."/>
            <person name="Hou X."/>
            <person name="Wei L."/>
        </authorList>
    </citation>
    <scope>NUCLEOTIDE SEQUENCE</scope>
    <source>
        <strain evidence="2">G02</strain>
        <tissue evidence="2">Leaf</tissue>
    </source>
</reference>
<gene>
    <name evidence="2" type="ORF">Sradi_1720500</name>
</gene>
<dbReference type="EMBL" id="JACGWJ010000007">
    <property type="protein sequence ID" value="KAL0407861.1"/>
    <property type="molecule type" value="Genomic_DNA"/>
</dbReference>
<name>A0AAW2TW50_SESRA</name>
<dbReference type="PANTHER" id="PTHR33116">
    <property type="entry name" value="REVERSE TRANSCRIPTASE ZINC-BINDING DOMAIN-CONTAINING PROTEIN-RELATED-RELATED"/>
    <property type="match status" value="1"/>
</dbReference>